<comment type="caution">
    <text evidence="2">The sequence shown here is derived from an EMBL/GenBank/DDBJ whole genome shotgun (WGS) entry which is preliminary data.</text>
</comment>
<reference evidence="2" key="1">
    <citation type="submission" date="2020-05" db="EMBL/GenBank/DDBJ databases">
        <title>Mycena genomes resolve the evolution of fungal bioluminescence.</title>
        <authorList>
            <person name="Tsai I.J."/>
        </authorList>
    </citation>
    <scope>NUCLEOTIDE SEQUENCE</scope>
    <source>
        <strain evidence="2">160909Yilan</strain>
    </source>
</reference>
<keyword evidence="3" id="KW-1185">Reference proteome</keyword>
<accession>A0A8H6X4T3</accession>
<evidence type="ECO:0000256" key="1">
    <source>
        <dbReference type="SAM" id="MobiDB-lite"/>
    </source>
</evidence>
<feature type="region of interest" description="Disordered" evidence="1">
    <location>
        <begin position="545"/>
        <end position="579"/>
    </location>
</feature>
<sequence length="713" mass="78830">MVHPHLAPWPLVHLSPIPPFLLPPNPPPHPVLRARTQPTGSSGVGDTRSPVTLDGEDEEDDSASIDAPLDAHILPGTGRHTCALLPFIYVADADNARDLAASIAYQRYVWGISQPAVGFVLHNSVLELVISWVDPATHSVHIASPLTNSSKEDPTVGVFDLSNPTAALSLAKFVLGLSDDVTTILTCATTGCENNSFDWRSDNLPSHDFGSCQERVNRWVHDVAMPTEGSTGQQSLGVPSQTDTKTSQNAQSCSAFAVLPAADFNQRGGNIVSWTFYRHVYDCALIKVPLHAENASEINEKIDSYNTMCGFLPPSWTRNNPPYVHPHFTARVNMLLEQVVELQKSSASPAAFLKPKHEAIIGERLELLLSASMGAFTLLKREGQQKIPNVKEAESRHDWDAIFSRFYVDEEETISPHVLLERRIHFARNETAEMLKNTNTRSDVAAAHVKQALDYYDHCYAAQSGARDGEVIRNQAVTATNHANKLLTTITNLAKSANEFKKLVDRHSRQEPRDGICDAILFLPVRARADIISKGSFIRYTPTRATRAHAGEDTDEDTEEDAVEVTQQGTQQDNREDPQAAMELERKEILDNPFHTRREIVQNSVSGDFPVSGNHFLLPHAPVEYKKPSDNMGKPLNQGRMYLISIVAFYSALGIEDHAFYSVVTTGTFGAVIMAWKSSKNKIIYLIDRNVMTFNIAVPVEAFHFATFFVAPS</sequence>
<dbReference type="AlphaFoldDB" id="A0A8H6X4T3"/>
<name>A0A8H6X4T3_9AGAR</name>
<feature type="compositionally biased region" description="Acidic residues" evidence="1">
    <location>
        <begin position="553"/>
        <end position="563"/>
    </location>
</feature>
<dbReference type="Proteomes" id="UP000623467">
    <property type="component" value="Unassembled WGS sequence"/>
</dbReference>
<evidence type="ECO:0000313" key="2">
    <source>
        <dbReference type="EMBL" id="KAF7334244.1"/>
    </source>
</evidence>
<proteinExistence type="predicted"/>
<dbReference type="EMBL" id="JACAZH010000049">
    <property type="protein sequence ID" value="KAF7334244.1"/>
    <property type="molecule type" value="Genomic_DNA"/>
</dbReference>
<gene>
    <name evidence="2" type="ORF">MSAN_02385700</name>
</gene>
<feature type="region of interest" description="Disordered" evidence="1">
    <location>
        <begin position="28"/>
        <end position="62"/>
    </location>
</feature>
<evidence type="ECO:0000313" key="3">
    <source>
        <dbReference type="Proteomes" id="UP000623467"/>
    </source>
</evidence>
<protein>
    <submittedName>
        <fullName evidence="2">Uncharacterized protein</fullName>
    </submittedName>
</protein>
<organism evidence="2 3">
    <name type="scientific">Mycena sanguinolenta</name>
    <dbReference type="NCBI Taxonomy" id="230812"/>
    <lineage>
        <taxon>Eukaryota</taxon>
        <taxon>Fungi</taxon>
        <taxon>Dikarya</taxon>
        <taxon>Basidiomycota</taxon>
        <taxon>Agaricomycotina</taxon>
        <taxon>Agaricomycetes</taxon>
        <taxon>Agaricomycetidae</taxon>
        <taxon>Agaricales</taxon>
        <taxon>Marasmiineae</taxon>
        <taxon>Mycenaceae</taxon>
        <taxon>Mycena</taxon>
    </lineage>
</organism>
<dbReference type="OrthoDB" id="2919059at2759"/>